<dbReference type="InterPro" id="IPR036188">
    <property type="entry name" value="FAD/NAD-bd_sf"/>
</dbReference>
<dbReference type="OrthoDB" id="429143at2759"/>
<reference evidence="2 3" key="1">
    <citation type="journal article" date="2016" name="Nat. Commun.">
        <title>Ectomycorrhizal ecology is imprinted in the genome of the dominant symbiotic fungus Cenococcum geophilum.</title>
        <authorList>
            <consortium name="DOE Joint Genome Institute"/>
            <person name="Peter M."/>
            <person name="Kohler A."/>
            <person name="Ohm R.A."/>
            <person name="Kuo A."/>
            <person name="Krutzmann J."/>
            <person name="Morin E."/>
            <person name="Arend M."/>
            <person name="Barry K.W."/>
            <person name="Binder M."/>
            <person name="Choi C."/>
            <person name="Clum A."/>
            <person name="Copeland A."/>
            <person name="Grisel N."/>
            <person name="Haridas S."/>
            <person name="Kipfer T."/>
            <person name="LaButti K."/>
            <person name="Lindquist E."/>
            <person name="Lipzen A."/>
            <person name="Maire R."/>
            <person name="Meier B."/>
            <person name="Mihaltcheva S."/>
            <person name="Molinier V."/>
            <person name="Murat C."/>
            <person name="Poggeler S."/>
            <person name="Quandt C.A."/>
            <person name="Sperisen C."/>
            <person name="Tritt A."/>
            <person name="Tisserant E."/>
            <person name="Crous P.W."/>
            <person name="Henrissat B."/>
            <person name="Nehls U."/>
            <person name="Egli S."/>
            <person name="Spatafora J.W."/>
            <person name="Grigoriev I.V."/>
            <person name="Martin F.M."/>
        </authorList>
    </citation>
    <scope>NUCLEOTIDE SEQUENCE [LARGE SCALE GENOMIC DNA]</scope>
    <source>
        <strain evidence="2 3">CBS 207.34</strain>
    </source>
</reference>
<dbReference type="Gene3D" id="3.30.9.10">
    <property type="entry name" value="D-Amino Acid Oxidase, subunit A, domain 2"/>
    <property type="match status" value="1"/>
</dbReference>
<protein>
    <submittedName>
        <fullName evidence="2">FAD dependent oxidoreductase-like protein</fullName>
    </submittedName>
</protein>
<gene>
    <name evidence="2" type="ORF">AOQ84DRAFT_322130</name>
</gene>
<dbReference type="InterPro" id="IPR006076">
    <property type="entry name" value="FAD-dep_OxRdtase"/>
</dbReference>
<evidence type="ECO:0000313" key="3">
    <source>
        <dbReference type="Proteomes" id="UP000250140"/>
    </source>
</evidence>
<dbReference type="PANTHER" id="PTHR13847">
    <property type="entry name" value="SARCOSINE DEHYDROGENASE-RELATED"/>
    <property type="match status" value="1"/>
</dbReference>
<proteinExistence type="predicted"/>
<name>A0A8E2EWB7_9PEZI</name>
<organism evidence="2 3">
    <name type="scientific">Glonium stellatum</name>
    <dbReference type="NCBI Taxonomy" id="574774"/>
    <lineage>
        <taxon>Eukaryota</taxon>
        <taxon>Fungi</taxon>
        <taxon>Dikarya</taxon>
        <taxon>Ascomycota</taxon>
        <taxon>Pezizomycotina</taxon>
        <taxon>Dothideomycetes</taxon>
        <taxon>Pleosporomycetidae</taxon>
        <taxon>Gloniales</taxon>
        <taxon>Gloniaceae</taxon>
        <taxon>Glonium</taxon>
    </lineage>
</organism>
<sequence>MDSRGCIPVQLPVPNPTPSYWHQPKAAIANYRSADSLPSSADYVIIGSGISGTMIAWNLLEKGVKGKIIMLEAREACGGATGRNGGHTKAASYRTFIDHCAHLSPEEALKIIRLEYANIMATYAFARTHRIECESRLCNTVDIVYDRETFERGKEAIEMIREAVSEEERKEGGVGWYRVWQKEEAMKRFWVSKENENGLVEEKEELQGAFEYVAGSLSAYRFAIGILELCLKKGLQLWTNTAVTKVRPIPGRADREIEGTGFRWEIHASDSIIRTQNVVMATNGYSAYLLPVMQGVIVPMRGLITTQIPGLKAKFPTPLPTTYSFLYKQGYEYMIPRLLPDGSGDQHIVIGGGLGRQKDAGVSEYGTCDDSTMDQEMLNYLKEAARGYFGLENWGETGGGEERIKQEWTGIMGMTRDELPLVGEVPGMKRLWISAGFNGHGMVLCLKSAEFLSHLIVGGFYGEIEWFPESFLVTEGRISAGKS</sequence>
<dbReference type="Pfam" id="PF01266">
    <property type="entry name" value="DAO"/>
    <property type="match status" value="1"/>
</dbReference>
<keyword evidence="3" id="KW-1185">Reference proteome</keyword>
<dbReference type="GO" id="GO:0005737">
    <property type="term" value="C:cytoplasm"/>
    <property type="evidence" value="ECO:0007669"/>
    <property type="project" value="TreeGrafter"/>
</dbReference>
<dbReference type="PANTHER" id="PTHR13847:SF284">
    <property type="entry name" value="FAD DEPENDENT OXIDOREDUCTASE DOMAIN-CONTAINING PROTEIN"/>
    <property type="match status" value="1"/>
</dbReference>
<dbReference type="Proteomes" id="UP000250140">
    <property type="component" value="Unassembled WGS sequence"/>
</dbReference>
<evidence type="ECO:0000259" key="1">
    <source>
        <dbReference type="Pfam" id="PF01266"/>
    </source>
</evidence>
<accession>A0A8E2EWB7</accession>
<feature type="domain" description="FAD dependent oxidoreductase" evidence="1">
    <location>
        <begin position="42"/>
        <end position="453"/>
    </location>
</feature>
<dbReference type="SUPFAM" id="SSF51971">
    <property type="entry name" value="Nucleotide-binding domain"/>
    <property type="match status" value="1"/>
</dbReference>
<dbReference type="AlphaFoldDB" id="A0A8E2EWB7"/>
<dbReference type="EMBL" id="KV750161">
    <property type="protein sequence ID" value="OCL05976.1"/>
    <property type="molecule type" value="Genomic_DNA"/>
</dbReference>
<dbReference type="Gene3D" id="3.50.50.60">
    <property type="entry name" value="FAD/NAD(P)-binding domain"/>
    <property type="match status" value="1"/>
</dbReference>
<evidence type="ECO:0000313" key="2">
    <source>
        <dbReference type="EMBL" id="OCL05976.1"/>
    </source>
</evidence>